<evidence type="ECO:0000313" key="6">
    <source>
        <dbReference type="EMBL" id="KAH8378406.1"/>
    </source>
</evidence>
<dbReference type="InterPro" id="IPR001841">
    <property type="entry name" value="Znf_RING"/>
</dbReference>
<organism evidence="6 7">
    <name type="scientific">Drosophila rubida</name>
    <dbReference type="NCBI Taxonomy" id="30044"/>
    <lineage>
        <taxon>Eukaryota</taxon>
        <taxon>Metazoa</taxon>
        <taxon>Ecdysozoa</taxon>
        <taxon>Arthropoda</taxon>
        <taxon>Hexapoda</taxon>
        <taxon>Insecta</taxon>
        <taxon>Pterygota</taxon>
        <taxon>Neoptera</taxon>
        <taxon>Endopterygota</taxon>
        <taxon>Diptera</taxon>
        <taxon>Brachycera</taxon>
        <taxon>Muscomorpha</taxon>
        <taxon>Ephydroidea</taxon>
        <taxon>Drosophilidae</taxon>
        <taxon>Drosophila</taxon>
    </lineage>
</organism>
<evidence type="ECO:0000256" key="1">
    <source>
        <dbReference type="ARBA" id="ARBA00022771"/>
    </source>
</evidence>
<proteinExistence type="predicted"/>
<evidence type="ECO:0000259" key="5">
    <source>
        <dbReference type="PROSITE" id="PS50089"/>
    </source>
</evidence>
<dbReference type="PANTHER" id="PTHR22696">
    <property type="entry name" value="E3 UBIQUITIN-PROTEIN LIGASE RNF26"/>
    <property type="match status" value="1"/>
</dbReference>
<keyword evidence="7" id="KW-1185">Reference proteome</keyword>
<sequence length="290" mass="33037">MFGLLSTIARAIDVALLQPIAGIIETIAAAVYYFLAVSWFIGYCLVQCAGFIWRLLCDGVELATIVYGECRAFYEQLRNIICDVYDYIYHGTGDGLLLADNITRGIGLLVSNLLIELGNLTLWLLALLPRAVIFMLDSLILLLEHLGNYLLGIAAFLLLNLFRMSIGIAVLLVIYMFRRYVYLCLLLLLRKLHFQMSQTCSWMWNYVDRKCSWLLQKLHVNEAQNPSTNSPSSRSDCCVVCIERSRNIVLLPCRHLCLCKECSQQLHYYEGGNRCPVCRDFVETMLAIYS</sequence>
<feature type="transmembrane region" description="Helical" evidence="4">
    <location>
        <begin position="149"/>
        <end position="177"/>
    </location>
</feature>
<dbReference type="Proteomes" id="UP001200034">
    <property type="component" value="Unassembled WGS sequence"/>
</dbReference>
<gene>
    <name evidence="6" type="ORF">KR093_011179</name>
</gene>
<dbReference type="CDD" id="cd16649">
    <property type="entry name" value="mRING-HC-C3HC5_CGRF1-like"/>
    <property type="match status" value="1"/>
</dbReference>
<dbReference type="SUPFAM" id="SSF57850">
    <property type="entry name" value="RING/U-box"/>
    <property type="match status" value="1"/>
</dbReference>
<dbReference type="GO" id="GO:0006511">
    <property type="term" value="P:ubiquitin-dependent protein catabolic process"/>
    <property type="evidence" value="ECO:0007669"/>
    <property type="project" value="TreeGrafter"/>
</dbReference>
<name>A0AAD4PPT0_9MUSC</name>
<keyword evidence="4" id="KW-0812">Transmembrane</keyword>
<dbReference type="AlphaFoldDB" id="A0AAD4PPT0"/>
<evidence type="ECO:0000256" key="4">
    <source>
        <dbReference type="SAM" id="Phobius"/>
    </source>
</evidence>
<keyword evidence="1 3" id="KW-0863">Zinc-finger</keyword>
<dbReference type="SMART" id="SM00184">
    <property type="entry name" value="RING"/>
    <property type="match status" value="1"/>
</dbReference>
<dbReference type="Gene3D" id="3.30.40.10">
    <property type="entry name" value="Zinc/RING finger domain, C3HC4 (zinc finger)"/>
    <property type="match status" value="1"/>
</dbReference>
<dbReference type="GO" id="GO:0061630">
    <property type="term" value="F:ubiquitin protein ligase activity"/>
    <property type="evidence" value="ECO:0007669"/>
    <property type="project" value="TreeGrafter"/>
</dbReference>
<accession>A0AAD4PPT0</accession>
<dbReference type="Pfam" id="PF13920">
    <property type="entry name" value="zf-C3HC4_3"/>
    <property type="match status" value="1"/>
</dbReference>
<dbReference type="PROSITE" id="PS50089">
    <property type="entry name" value="ZF_RING_2"/>
    <property type="match status" value="1"/>
</dbReference>
<dbReference type="EMBL" id="JAJJHW010001127">
    <property type="protein sequence ID" value="KAH8378406.1"/>
    <property type="molecule type" value="Genomic_DNA"/>
</dbReference>
<evidence type="ECO:0000256" key="2">
    <source>
        <dbReference type="ARBA" id="ARBA00022833"/>
    </source>
</evidence>
<dbReference type="GO" id="GO:0016567">
    <property type="term" value="P:protein ubiquitination"/>
    <property type="evidence" value="ECO:0007669"/>
    <property type="project" value="TreeGrafter"/>
</dbReference>
<dbReference type="InterPro" id="IPR013083">
    <property type="entry name" value="Znf_RING/FYVE/PHD"/>
</dbReference>
<dbReference type="GO" id="GO:0008270">
    <property type="term" value="F:zinc ion binding"/>
    <property type="evidence" value="ECO:0007669"/>
    <property type="project" value="UniProtKB-KW"/>
</dbReference>
<dbReference type="PANTHER" id="PTHR22696:SF1">
    <property type="entry name" value="E3 UBIQUITIN-PROTEIN LIGASE RNF26"/>
    <property type="match status" value="1"/>
</dbReference>
<protein>
    <recommendedName>
        <fullName evidence="5">RING-type domain-containing protein</fullName>
    </recommendedName>
</protein>
<reference evidence="6" key="1">
    <citation type="journal article" date="2021" name="Mol. Ecol. Resour.">
        <title>Phylogenomic analyses of the genus Drosophila reveals genomic signals of climate adaptation.</title>
        <authorList>
            <person name="Li F."/>
            <person name="Rane R.V."/>
            <person name="Luria V."/>
            <person name="Xiong Z."/>
            <person name="Chen J."/>
            <person name="Li Z."/>
            <person name="Catullo R.A."/>
            <person name="Griffin P.C."/>
            <person name="Schiffer M."/>
            <person name="Pearce S."/>
            <person name="Lee S.F."/>
            <person name="McElroy K."/>
            <person name="Stocker A."/>
            <person name="Shirriffs J."/>
            <person name="Cockerell F."/>
            <person name="Coppin C."/>
            <person name="Sgro C.M."/>
            <person name="Karger A."/>
            <person name="Cain J.W."/>
            <person name="Weber J.A."/>
            <person name="Santpere G."/>
            <person name="Kirschner M.W."/>
            <person name="Hoffmann A.A."/>
            <person name="Oakeshott J.G."/>
            <person name="Zhang G."/>
        </authorList>
    </citation>
    <scope>NUCLEOTIDE SEQUENCE</scope>
    <source>
        <strain evidence="6">BGI-SZ-2011g</strain>
    </source>
</reference>
<evidence type="ECO:0000313" key="7">
    <source>
        <dbReference type="Proteomes" id="UP001200034"/>
    </source>
</evidence>
<feature type="transmembrane region" description="Helical" evidence="4">
    <location>
        <begin position="27"/>
        <end position="46"/>
    </location>
</feature>
<evidence type="ECO:0000256" key="3">
    <source>
        <dbReference type="PROSITE-ProRule" id="PRU00175"/>
    </source>
</evidence>
<keyword evidence="4" id="KW-1133">Transmembrane helix</keyword>
<feature type="domain" description="RING-type" evidence="5">
    <location>
        <begin position="238"/>
        <end position="279"/>
    </location>
</feature>
<comment type="caution">
    <text evidence="6">The sequence shown here is derived from an EMBL/GenBank/DDBJ whole genome shotgun (WGS) entry which is preliminary data.</text>
</comment>
<keyword evidence="2" id="KW-0862">Zinc</keyword>
<keyword evidence="4" id="KW-0472">Membrane</keyword>
<keyword evidence="1 3" id="KW-0479">Metal-binding</keyword>